<name>A0A840AND3_9HYPH</name>
<dbReference type="AlphaFoldDB" id="A0A840AND3"/>
<comment type="caution">
    <text evidence="1">The sequence shown here is derived from an EMBL/GenBank/DDBJ whole genome shotgun (WGS) entry which is preliminary data.</text>
</comment>
<gene>
    <name evidence="1" type="ORF">GGR25_001074</name>
</gene>
<organism evidence="1 2">
    <name type="scientific">Kaistia hirudinis</name>
    <dbReference type="NCBI Taxonomy" id="1293440"/>
    <lineage>
        <taxon>Bacteria</taxon>
        <taxon>Pseudomonadati</taxon>
        <taxon>Pseudomonadota</taxon>
        <taxon>Alphaproteobacteria</taxon>
        <taxon>Hyphomicrobiales</taxon>
        <taxon>Kaistiaceae</taxon>
        <taxon>Kaistia</taxon>
    </lineage>
</organism>
<dbReference type="Proteomes" id="UP000553963">
    <property type="component" value="Unassembled WGS sequence"/>
</dbReference>
<dbReference type="EMBL" id="JACIDS010000002">
    <property type="protein sequence ID" value="MBB3930035.1"/>
    <property type="molecule type" value="Genomic_DNA"/>
</dbReference>
<evidence type="ECO:0000313" key="2">
    <source>
        <dbReference type="Proteomes" id="UP000553963"/>
    </source>
</evidence>
<evidence type="ECO:0008006" key="3">
    <source>
        <dbReference type="Google" id="ProtNLM"/>
    </source>
</evidence>
<evidence type="ECO:0000313" key="1">
    <source>
        <dbReference type="EMBL" id="MBB3930035.1"/>
    </source>
</evidence>
<protein>
    <recommendedName>
        <fullName evidence="3">General secretion pathway protein GspJ</fullName>
    </recommendedName>
</protein>
<accession>A0A840AND3</accession>
<reference evidence="1 2" key="1">
    <citation type="submission" date="2020-08" db="EMBL/GenBank/DDBJ databases">
        <title>Genomic Encyclopedia of Type Strains, Phase IV (KMG-IV): sequencing the most valuable type-strain genomes for metagenomic binning, comparative biology and taxonomic classification.</title>
        <authorList>
            <person name="Goeker M."/>
        </authorList>
    </citation>
    <scope>NUCLEOTIDE SEQUENCE [LARGE SCALE GENOMIC DNA]</scope>
    <source>
        <strain evidence="1 2">DSM 25966</strain>
    </source>
</reference>
<proteinExistence type="predicted"/>
<sequence length="200" mass="21756">MIVTITVAALIATAGSGLMGFWSRLQARAAEVESRSNELLSATAIFRNLVSGAIPAPLQRMMTPRLDPESDLRSVHLTSIGPASLRLDRPTNFALSIRPTETGQDLMLDWTDPNSGEAHRETILRGFKDIGFRFLLRTPERTLEWSANWNAPSELPAAISLTAEDAVLGPPMEIIARTHGRMPASCVLLPADPSCREGGR</sequence>
<keyword evidence="2" id="KW-1185">Reference proteome</keyword>